<evidence type="ECO:0000256" key="2">
    <source>
        <dbReference type="ARBA" id="ARBA00007814"/>
    </source>
</evidence>
<evidence type="ECO:0000256" key="5">
    <source>
        <dbReference type="ARBA" id="ARBA00022884"/>
    </source>
</evidence>
<dbReference type="AlphaFoldDB" id="A0A7C4R5F6"/>
<dbReference type="GO" id="GO:0005737">
    <property type="term" value="C:cytoplasm"/>
    <property type="evidence" value="ECO:0007669"/>
    <property type="project" value="UniProtKB-SubCell"/>
</dbReference>
<dbReference type="InterPro" id="IPR008858">
    <property type="entry name" value="TROVE_dom"/>
</dbReference>
<protein>
    <submittedName>
        <fullName evidence="8">TROVE domain-containing protein</fullName>
    </submittedName>
</protein>
<dbReference type="Gene3D" id="3.40.50.410">
    <property type="entry name" value="von Willebrand factor, type A domain"/>
    <property type="match status" value="1"/>
</dbReference>
<dbReference type="GO" id="GO:1990904">
    <property type="term" value="C:ribonucleoprotein complex"/>
    <property type="evidence" value="ECO:0007669"/>
    <property type="project" value="UniProtKB-KW"/>
</dbReference>
<evidence type="ECO:0000256" key="6">
    <source>
        <dbReference type="ARBA" id="ARBA00023274"/>
    </source>
</evidence>
<comment type="similarity">
    <text evidence="2">Belongs to the Ro 60 kDa family.</text>
</comment>
<dbReference type="InterPro" id="IPR056800">
    <property type="entry name" value="vWA_Ro60"/>
</dbReference>
<dbReference type="InterPro" id="IPR037214">
    <property type="entry name" value="TROVE_dom_sf"/>
</dbReference>
<gene>
    <name evidence="8" type="ORF">ENT43_03810</name>
</gene>
<keyword evidence="5" id="KW-0694">RNA-binding</keyword>
<reference evidence="8" key="1">
    <citation type="journal article" date="2020" name="mSystems">
        <title>Genome- and Community-Level Interaction Insights into Carbon Utilization and Element Cycling Functions of Hydrothermarchaeota in Hydrothermal Sediment.</title>
        <authorList>
            <person name="Zhou Z."/>
            <person name="Liu Y."/>
            <person name="Xu W."/>
            <person name="Pan J."/>
            <person name="Luo Z.H."/>
            <person name="Li M."/>
        </authorList>
    </citation>
    <scope>NUCLEOTIDE SEQUENCE [LARGE SCALE GENOMIC DNA]</scope>
    <source>
        <strain evidence="8">SpSt-579</strain>
    </source>
</reference>
<dbReference type="Pfam" id="PF25045">
    <property type="entry name" value="vWA_Ro60"/>
    <property type="match status" value="1"/>
</dbReference>
<organism evidence="8">
    <name type="scientific">candidate division CPR3 bacterium</name>
    <dbReference type="NCBI Taxonomy" id="2268181"/>
    <lineage>
        <taxon>Bacteria</taxon>
        <taxon>Bacteria division CPR3</taxon>
    </lineage>
</organism>
<accession>A0A7C4R5F6</accession>
<feature type="domain" description="TROVE" evidence="7">
    <location>
        <begin position="36"/>
        <end position="370"/>
    </location>
</feature>
<dbReference type="SUPFAM" id="SSF53300">
    <property type="entry name" value="vWA-like"/>
    <property type="match status" value="1"/>
</dbReference>
<dbReference type="GO" id="GO:0003723">
    <property type="term" value="F:RNA binding"/>
    <property type="evidence" value="ECO:0007669"/>
    <property type="project" value="UniProtKB-KW"/>
</dbReference>
<name>A0A7C4R5F6_UNCC3</name>
<dbReference type="EMBL" id="DSYQ01000021">
    <property type="protein sequence ID" value="HGT71358.1"/>
    <property type="molecule type" value="Genomic_DNA"/>
</dbReference>
<keyword evidence="3" id="KW-0963">Cytoplasm</keyword>
<dbReference type="Pfam" id="PF05731">
    <property type="entry name" value="TROVE"/>
    <property type="match status" value="1"/>
</dbReference>
<evidence type="ECO:0000256" key="3">
    <source>
        <dbReference type="ARBA" id="ARBA00022490"/>
    </source>
</evidence>
<dbReference type="PROSITE" id="PS50988">
    <property type="entry name" value="TROVE"/>
    <property type="match status" value="1"/>
</dbReference>
<evidence type="ECO:0000259" key="7">
    <source>
        <dbReference type="PROSITE" id="PS50988"/>
    </source>
</evidence>
<keyword evidence="6" id="KW-0687">Ribonucleoprotein</keyword>
<dbReference type="InterPro" id="IPR036465">
    <property type="entry name" value="vWFA_dom_sf"/>
</dbReference>
<dbReference type="PANTHER" id="PTHR14202">
    <property type="entry name" value="60 KDA RIBONUCLEOPROTEIN SSA/RO"/>
    <property type="match status" value="1"/>
</dbReference>
<dbReference type="SUPFAM" id="SSF140864">
    <property type="entry name" value="TROVE domain-like"/>
    <property type="match status" value="1"/>
</dbReference>
<proteinExistence type="inferred from homology"/>
<keyword evidence="4" id="KW-0479">Metal-binding</keyword>
<dbReference type="PANTHER" id="PTHR14202:SF0">
    <property type="entry name" value="RNA-BINDING PROTEIN RO60"/>
    <property type="match status" value="1"/>
</dbReference>
<dbReference type="GO" id="GO:0046872">
    <property type="term" value="F:metal ion binding"/>
    <property type="evidence" value="ECO:0007669"/>
    <property type="project" value="UniProtKB-KW"/>
</dbReference>
<sequence length="558" mass="63467">MQNDKFENNLNQTAVAEGISKETLENLDLGVIETPFVNKEGAPTFRRELAEQVIQVLTTNTLENTFYVGKDELKEDTVRVLEKMKNKDPEFLAKALVFARNEGYLQKVPTMGLAVLSTSDARGGKEFFKKAFNKIIQTPDNLSEFVRVVKKENIRKGLGGVALNSVKEWLKNISGYQAVKYSATSTNNREKFTLRDILKLARPKPENKEMEERFGWIVNGWKEVGEQESPTNPQIWALEKIKRSENNEEIIDLIERAKLPWEAVIPAVKKMNPEIWESLMRQMPYMALLRNINNFSKNGLLEKDENVEYIVSKLTSQRELEKAKVLPFRLYTAWKAYQSKNKDNSVDSRIVNALETALENSFVNIPEIKGSLAIGSDVSGSMSMQVSDKGDTSCREICGVFTGALLKKSKDKTHVLPFETVVKKENFLASDSILTNTEKIARMGGGGTAVGAPIEHLLKKKIKVDNFIGITDNEDWAYGRDYFSRYSFLEAWREYKKTINPKAKAFLITLAPYRDAVAPQNEKDVHFIYGWNESVLKYISQNSEDKNSQVEKIKNIKL</sequence>
<evidence type="ECO:0000313" key="8">
    <source>
        <dbReference type="EMBL" id="HGT71358.1"/>
    </source>
</evidence>
<evidence type="ECO:0000256" key="1">
    <source>
        <dbReference type="ARBA" id="ARBA00004496"/>
    </source>
</evidence>
<dbReference type="InterPro" id="IPR040322">
    <property type="entry name" value="TROVE2"/>
</dbReference>
<evidence type="ECO:0000256" key="4">
    <source>
        <dbReference type="ARBA" id="ARBA00022723"/>
    </source>
</evidence>
<comment type="subcellular location">
    <subcellularLocation>
        <location evidence="1">Cytoplasm</location>
    </subcellularLocation>
</comment>
<comment type="caution">
    <text evidence="8">The sequence shown here is derived from an EMBL/GenBank/DDBJ whole genome shotgun (WGS) entry which is preliminary data.</text>
</comment>